<proteinExistence type="inferred from homology"/>
<dbReference type="InterPro" id="IPR003489">
    <property type="entry name" value="RHF/RaiA"/>
</dbReference>
<dbReference type="Pfam" id="PF16321">
    <property type="entry name" value="Ribosom_S30AE_C"/>
    <property type="match status" value="1"/>
</dbReference>
<gene>
    <name evidence="4" type="primary">raiA</name>
    <name evidence="2" type="synonym">hpf</name>
    <name evidence="4" type="ORF">HZI73_22855</name>
</gene>
<dbReference type="EMBL" id="CP058649">
    <property type="protein sequence ID" value="QUI24953.1"/>
    <property type="molecule type" value="Genomic_DNA"/>
</dbReference>
<dbReference type="GO" id="GO:0045900">
    <property type="term" value="P:negative regulation of translational elongation"/>
    <property type="evidence" value="ECO:0007669"/>
    <property type="project" value="TreeGrafter"/>
</dbReference>
<dbReference type="InterPro" id="IPR050574">
    <property type="entry name" value="HPF/YfiA_ribosome-assoc"/>
</dbReference>
<name>A0A8J8MPF6_9FIRM</name>
<protein>
    <recommendedName>
        <fullName evidence="2">Ribosome hibernation promoting factor</fullName>
        <shortName evidence="2">HPF</shortName>
    </recommendedName>
</protein>
<sequence length="178" mass="20565">MRYIISGKNIEITKALKEATIAKLSKMEKYFAPDNEAQITMSVQKLRHIIEVSIPIKGNIIRAEVAAESMYTAIDNVVDVLERQLLRHKNKLITKHRNAGTFKTDFVTETNSEDFEDTTIDVVRTKRFEMKPMNVQEACMEMDLLGHNFFVFRNGDTDEVNVVYKRKQGNYGLIEPEF</sequence>
<organism evidence="4 5">
    <name type="scientific">Vallitalea pronyensis</name>
    <dbReference type="NCBI Taxonomy" id="1348613"/>
    <lineage>
        <taxon>Bacteria</taxon>
        <taxon>Bacillati</taxon>
        <taxon>Bacillota</taxon>
        <taxon>Clostridia</taxon>
        <taxon>Lachnospirales</taxon>
        <taxon>Vallitaleaceae</taxon>
        <taxon>Vallitalea</taxon>
    </lineage>
</organism>
<dbReference type="InterPro" id="IPR038416">
    <property type="entry name" value="Ribosom_S30AE_C_sf"/>
</dbReference>
<accession>A0A8J8MPF6</accession>
<evidence type="ECO:0000256" key="1">
    <source>
        <dbReference type="ARBA" id="ARBA00022845"/>
    </source>
</evidence>
<dbReference type="InterPro" id="IPR036567">
    <property type="entry name" value="RHF-like"/>
</dbReference>
<comment type="similarity">
    <text evidence="2">Belongs to the HPF/YfiA ribosome-associated protein family. Long HPF subfamily.</text>
</comment>
<keyword evidence="1 2" id="KW-0810">Translation regulation</keyword>
<evidence type="ECO:0000256" key="2">
    <source>
        <dbReference type="HAMAP-Rule" id="MF_00839"/>
    </source>
</evidence>
<dbReference type="InterPro" id="IPR032528">
    <property type="entry name" value="Ribosom_S30AE_C"/>
</dbReference>
<evidence type="ECO:0000313" key="5">
    <source>
        <dbReference type="Proteomes" id="UP000683246"/>
    </source>
</evidence>
<comment type="subunit">
    <text evidence="2">Interacts with 100S ribosomes.</text>
</comment>
<dbReference type="Proteomes" id="UP000683246">
    <property type="component" value="Chromosome"/>
</dbReference>
<dbReference type="PANTHER" id="PTHR33231:SF1">
    <property type="entry name" value="30S RIBOSOMAL PROTEIN"/>
    <property type="match status" value="1"/>
</dbReference>
<dbReference type="SUPFAM" id="SSF69754">
    <property type="entry name" value="Ribosome binding protein Y (YfiA homologue)"/>
    <property type="match status" value="1"/>
</dbReference>
<dbReference type="GO" id="GO:0043024">
    <property type="term" value="F:ribosomal small subunit binding"/>
    <property type="evidence" value="ECO:0007669"/>
    <property type="project" value="TreeGrafter"/>
</dbReference>
<dbReference type="CDD" id="cd00552">
    <property type="entry name" value="RaiA"/>
    <property type="match status" value="1"/>
</dbReference>
<dbReference type="Pfam" id="PF02482">
    <property type="entry name" value="Ribosomal_S30AE"/>
    <property type="match status" value="1"/>
</dbReference>
<dbReference type="AlphaFoldDB" id="A0A8J8MPF6"/>
<keyword evidence="5" id="KW-1185">Reference proteome</keyword>
<dbReference type="KEGG" id="vpy:HZI73_22855"/>
<keyword evidence="2" id="KW-0963">Cytoplasm</keyword>
<evidence type="ECO:0000259" key="3">
    <source>
        <dbReference type="Pfam" id="PF16321"/>
    </source>
</evidence>
<feature type="domain" description="Sigma 54 modulation/S30EA ribosomal protein C-terminal" evidence="3">
    <location>
        <begin position="121"/>
        <end position="173"/>
    </location>
</feature>
<evidence type="ECO:0000313" key="4">
    <source>
        <dbReference type="EMBL" id="QUI24953.1"/>
    </source>
</evidence>
<dbReference type="PANTHER" id="PTHR33231">
    <property type="entry name" value="30S RIBOSOMAL PROTEIN"/>
    <property type="match status" value="1"/>
</dbReference>
<dbReference type="Gene3D" id="3.30.505.50">
    <property type="entry name" value="Sigma 54 modulation/S30EA ribosomal protein, C-terminal domain"/>
    <property type="match status" value="1"/>
</dbReference>
<comment type="subcellular location">
    <subcellularLocation>
        <location evidence="2">Cytoplasm</location>
    </subcellularLocation>
</comment>
<dbReference type="InterPro" id="IPR034694">
    <property type="entry name" value="HPF_long/plastid"/>
</dbReference>
<dbReference type="Gene3D" id="3.30.160.100">
    <property type="entry name" value="Ribosome hibernation promotion factor-like"/>
    <property type="match status" value="1"/>
</dbReference>
<dbReference type="GO" id="GO:0022627">
    <property type="term" value="C:cytosolic small ribosomal subunit"/>
    <property type="evidence" value="ECO:0007669"/>
    <property type="project" value="TreeGrafter"/>
</dbReference>
<comment type="function">
    <text evidence="2">Required for dimerization of active 70S ribosomes into 100S ribosomes in stationary phase; 100S ribosomes are translationally inactive and sometimes present during exponential growth.</text>
</comment>
<dbReference type="NCBIfam" id="TIGR00741">
    <property type="entry name" value="yfiA"/>
    <property type="match status" value="1"/>
</dbReference>
<dbReference type="HAMAP" id="MF_00839">
    <property type="entry name" value="HPF"/>
    <property type="match status" value="1"/>
</dbReference>
<reference evidence="4" key="1">
    <citation type="submission" date="2020-07" db="EMBL/GenBank/DDBJ databases">
        <title>Vallitalea pronyensis genome.</title>
        <authorList>
            <person name="Postec A."/>
        </authorList>
    </citation>
    <scope>NUCLEOTIDE SEQUENCE</scope>
    <source>
        <strain evidence="4">FatNI3</strain>
    </source>
</reference>
<dbReference type="RefSeq" id="WP_212695652.1">
    <property type="nucleotide sequence ID" value="NZ_CP058649.1"/>
</dbReference>